<dbReference type="Proteomes" id="UP001058098">
    <property type="component" value="Chromosome"/>
</dbReference>
<evidence type="ECO:0000313" key="2">
    <source>
        <dbReference type="Proteomes" id="UP001058098"/>
    </source>
</evidence>
<sequence>MLLGARAYDLTAKVCGEGCSLHEVAGKDKRQRIVAADMLRVSLDDLAGLWGLSARRAYRLP</sequence>
<evidence type="ECO:0000313" key="1">
    <source>
        <dbReference type="EMBL" id="UVC13125.1"/>
    </source>
</evidence>
<gene>
    <name evidence="1" type="ORF">IHQ72_20490</name>
</gene>
<organism evidence="1 2">
    <name type="scientific">Mesorhizobium onobrychidis</name>
    <dbReference type="NCBI Taxonomy" id="2775404"/>
    <lineage>
        <taxon>Bacteria</taxon>
        <taxon>Pseudomonadati</taxon>
        <taxon>Pseudomonadota</taxon>
        <taxon>Alphaproteobacteria</taxon>
        <taxon>Hyphomicrobiales</taxon>
        <taxon>Phyllobacteriaceae</taxon>
        <taxon>Mesorhizobium</taxon>
    </lineage>
</organism>
<accession>A0ABY5QPN2</accession>
<dbReference type="EMBL" id="CP062229">
    <property type="protein sequence ID" value="UVC13125.1"/>
    <property type="molecule type" value="Genomic_DNA"/>
</dbReference>
<name>A0ABY5QPN2_9HYPH</name>
<keyword evidence="2" id="KW-1185">Reference proteome</keyword>
<dbReference type="RefSeq" id="WP_258116878.1">
    <property type="nucleotide sequence ID" value="NZ_CP062229.1"/>
</dbReference>
<reference evidence="1" key="1">
    <citation type="submission" date="2020-09" db="EMBL/GenBank/DDBJ databases">
        <title>Rhizobia associated with sainfoin plants.</title>
        <authorList>
            <person name="Asharfi S."/>
            <person name="Kuzmanovic N."/>
            <person name="Bunk B."/>
            <person name="Sproeer C."/>
            <person name="Becker M."/>
            <person name="Thuenen T."/>
        </authorList>
    </citation>
    <scope>NUCLEOTIDE SEQUENCE</scope>
    <source>
        <strain evidence="1">OM4</strain>
    </source>
</reference>
<proteinExistence type="predicted"/>
<evidence type="ECO:0008006" key="3">
    <source>
        <dbReference type="Google" id="ProtNLM"/>
    </source>
</evidence>
<protein>
    <recommendedName>
        <fullName evidence="3">Transcriptional regulator</fullName>
    </recommendedName>
</protein>